<comment type="caution">
    <text evidence="1">The sequence shown here is derived from an EMBL/GenBank/DDBJ whole genome shotgun (WGS) entry which is preliminary data.</text>
</comment>
<accession>A0A5M6IWX7</accession>
<evidence type="ECO:0000313" key="1">
    <source>
        <dbReference type="EMBL" id="KAA5611875.1"/>
    </source>
</evidence>
<reference evidence="1 2" key="1">
    <citation type="submission" date="2019-09" db="EMBL/GenBank/DDBJ databases">
        <title>Genome sequence of Rhodovastum atsumiense, a diverse member of the Acetobacteraceae family of non-sulfur purple photosynthetic bacteria.</title>
        <authorList>
            <person name="Meyer T."/>
            <person name="Kyndt J."/>
        </authorList>
    </citation>
    <scope>NUCLEOTIDE SEQUENCE [LARGE SCALE GENOMIC DNA]</scope>
    <source>
        <strain evidence="1 2">DSM 21279</strain>
    </source>
</reference>
<protein>
    <submittedName>
        <fullName evidence="1">Uncharacterized protein</fullName>
    </submittedName>
</protein>
<gene>
    <name evidence="1" type="ORF">F1189_12645</name>
</gene>
<dbReference type="EMBL" id="VWPK01000017">
    <property type="protein sequence ID" value="KAA5611875.1"/>
    <property type="molecule type" value="Genomic_DNA"/>
</dbReference>
<dbReference type="Proteomes" id="UP000325255">
    <property type="component" value="Unassembled WGS sequence"/>
</dbReference>
<organism evidence="1 2">
    <name type="scientific">Rhodovastum atsumiense</name>
    <dbReference type="NCBI Taxonomy" id="504468"/>
    <lineage>
        <taxon>Bacteria</taxon>
        <taxon>Pseudomonadati</taxon>
        <taxon>Pseudomonadota</taxon>
        <taxon>Alphaproteobacteria</taxon>
        <taxon>Acetobacterales</taxon>
        <taxon>Acetobacteraceae</taxon>
        <taxon>Rhodovastum</taxon>
    </lineage>
</organism>
<proteinExistence type="predicted"/>
<dbReference type="RefSeq" id="WP_150041156.1">
    <property type="nucleotide sequence ID" value="NZ_OW485605.1"/>
</dbReference>
<name>A0A5M6IWX7_9PROT</name>
<dbReference type="AlphaFoldDB" id="A0A5M6IWX7"/>
<sequence>MADLVDVEMALAAMITEAVYPNGMDAPSVTGKDIYIGRGWPVSQEVNPGLREDKAEVTVYPLPDMASLTTRFERVWKPVARQAPPLHAVVEGSTASLLGSSTPGLLVGARARGAAYVVKAAAGDTPASLAASLAALAPGATATGATIAFQSSDDLAVRVGMPQVATLERRRQRQAFQLSVWAPSPEARDAIGRAIDGHLDDQDFLPLPGGTSGRLLYGGTSADDRAMKASLWIRHFRLTVDYPSVQTKSFQQALFPEVAVNSAPPLIP</sequence>
<evidence type="ECO:0000313" key="2">
    <source>
        <dbReference type="Proteomes" id="UP000325255"/>
    </source>
</evidence>
<dbReference type="OrthoDB" id="7283651at2"/>
<keyword evidence="2" id="KW-1185">Reference proteome</keyword>